<keyword evidence="3" id="KW-1185">Reference proteome</keyword>
<evidence type="ECO:0000313" key="2">
    <source>
        <dbReference type="EMBL" id="CAH1393738.1"/>
    </source>
</evidence>
<accession>A0A9P0EBN0</accession>
<proteinExistence type="predicted"/>
<feature type="compositionally biased region" description="Basic residues" evidence="1">
    <location>
        <begin position="59"/>
        <end position="69"/>
    </location>
</feature>
<reference evidence="2" key="1">
    <citation type="submission" date="2022-01" db="EMBL/GenBank/DDBJ databases">
        <authorList>
            <person name="King R."/>
        </authorList>
    </citation>
    <scope>NUCLEOTIDE SEQUENCE</scope>
</reference>
<evidence type="ECO:0000313" key="3">
    <source>
        <dbReference type="Proteomes" id="UP001152798"/>
    </source>
</evidence>
<feature type="region of interest" description="Disordered" evidence="1">
    <location>
        <begin position="49"/>
        <end position="69"/>
    </location>
</feature>
<protein>
    <submittedName>
        <fullName evidence="2">Uncharacterized protein</fullName>
    </submittedName>
</protein>
<organism evidence="2 3">
    <name type="scientific">Nezara viridula</name>
    <name type="common">Southern green stink bug</name>
    <name type="synonym">Cimex viridulus</name>
    <dbReference type="NCBI Taxonomy" id="85310"/>
    <lineage>
        <taxon>Eukaryota</taxon>
        <taxon>Metazoa</taxon>
        <taxon>Ecdysozoa</taxon>
        <taxon>Arthropoda</taxon>
        <taxon>Hexapoda</taxon>
        <taxon>Insecta</taxon>
        <taxon>Pterygota</taxon>
        <taxon>Neoptera</taxon>
        <taxon>Paraneoptera</taxon>
        <taxon>Hemiptera</taxon>
        <taxon>Heteroptera</taxon>
        <taxon>Panheteroptera</taxon>
        <taxon>Pentatomomorpha</taxon>
        <taxon>Pentatomoidea</taxon>
        <taxon>Pentatomidae</taxon>
        <taxon>Pentatominae</taxon>
        <taxon>Nezara</taxon>
    </lineage>
</organism>
<name>A0A9P0EBN0_NEZVI</name>
<dbReference type="AlphaFoldDB" id="A0A9P0EBN0"/>
<dbReference type="Proteomes" id="UP001152798">
    <property type="component" value="Chromosome 2"/>
</dbReference>
<dbReference type="EMBL" id="OV725078">
    <property type="protein sequence ID" value="CAH1393738.1"/>
    <property type="molecule type" value="Genomic_DNA"/>
</dbReference>
<gene>
    <name evidence="2" type="ORF">NEZAVI_LOCUS4360</name>
</gene>
<sequence length="69" mass="7838">MSRIFIGVLDMDISRPDHRKYLDPQWIPQVSQGSWVIVAGGRHAIKGSPLYPNSPLQMGRKRPKQILEA</sequence>
<evidence type="ECO:0000256" key="1">
    <source>
        <dbReference type="SAM" id="MobiDB-lite"/>
    </source>
</evidence>
<dbReference type="OrthoDB" id="10460262at2759"/>